<dbReference type="EMBL" id="CH902624">
    <property type="protein sequence ID" value="EDV33491.2"/>
    <property type="molecule type" value="Genomic_DNA"/>
</dbReference>
<evidence type="ECO:0000256" key="6">
    <source>
        <dbReference type="SAM" id="SignalP"/>
    </source>
</evidence>
<dbReference type="GO" id="GO:0016020">
    <property type="term" value="C:membrane"/>
    <property type="evidence" value="ECO:0007669"/>
    <property type="project" value="UniProtKB-SubCell"/>
</dbReference>
<dbReference type="STRING" id="7217.B3MUG2"/>
<evidence type="ECO:0000313" key="9">
    <source>
        <dbReference type="EMBL" id="EDV33491.2"/>
    </source>
</evidence>
<protein>
    <recommendedName>
        <fullName evidence="11">Neurotransmitter-gated ion-channel ligand-binding domain-containing protein</fullName>
    </recommendedName>
</protein>
<dbReference type="InterPro" id="IPR038050">
    <property type="entry name" value="Neuro_actylchol_rec"/>
</dbReference>
<keyword evidence="2 5" id="KW-0812">Transmembrane</keyword>
<feature type="transmembrane region" description="Helical" evidence="5">
    <location>
        <begin position="312"/>
        <end position="338"/>
    </location>
</feature>
<dbReference type="Proteomes" id="UP000007801">
    <property type="component" value="Unassembled WGS sequence"/>
</dbReference>
<feature type="transmembrane region" description="Helical" evidence="5">
    <location>
        <begin position="254"/>
        <end position="273"/>
    </location>
</feature>
<dbReference type="Pfam" id="PF02931">
    <property type="entry name" value="Neur_chan_LBD"/>
    <property type="match status" value="1"/>
</dbReference>
<evidence type="ECO:0000256" key="3">
    <source>
        <dbReference type="ARBA" id="ARBA00022989"/>
    </source>
</evidence>
<dbReference type="GeneID" id="6503363"/>
<gene>
    <name evidence="9" type="primary">Dana\GF20667</name>
    <name evidence="9" type="synonym">dana_GLEANR_377</name>
    <name evidence="9" type="ORF">GF20667</name>
</gene>
<name>B3MUG2_DROAN</name>
<dbReference type="FunCoup" id="B3MUG2">
    <property type="interactions" value="2"/>
</dbReference>
<keyword evidence="10" id="KW-1185">Reference proteome</keyword>
<dbReference type="InterPro" id="IPR036719">
    <property type="entry name" value="Neuro-gated_channel_TM_sf"/>
</dbReference>
<dbReference type="InterPro" id="IPR006029">
    <property type="entry name" value="Neurotrans-gated_channel_TM"/>
</dbReference>
<keyword evidence="3 5" id="KW-1133">Transmembrane helix</keyword>
<dbReference type="SMR" id="B3MUG2"/>
<dbReference type="Gene3D" id="1.20.58.390">
    <property type="entry name" value="Neurotransmitter-gated ion-channel transmembrane domain"/>
    <property type="match status" value="1"/>
</dbReference>
<dbReference type="HOGENOM" id="CLU_018074_0_4_1"/>
<keyword evidence="4 5" id="KW-0472">Membrane</keyword>
<dbReference type="CTD" id="33228"/>
<evidence type="ECO:0000256" key="2">
    <source>
        <dbReference type="ARBA" id="ARBA00022692"/>
    </source>
</evidence>
<keyword evidence="6" id="KW-0732">Signal</keyword>
<evidence type="ECO:0000313" key="10">
    <source>
        <dbReference type="Proteomes" id="UP000007801"/>
    </source>
</evidence>
<dbReference type="FunFam" id="1.20.58.390:FF:000092">
    <property type="entry name" value="Nicotinic acetylcholine receptor subunit alpha10"/>
    <property type="match status" value="1"/>
</dbReference>
<feature type="transmembrane region" description="Helical" evidence="5">
    <location>
        <begin position="282"/>
        <end position="300"/>
    </location>
</feature>
<sequence length="445" mass="50250">MMSRVEINPHISGHELLRLLQICFLFVTASVPGANSDTDPSTGNVKTIDRLHAGLFLNYNKNIQPQFEGVPTPVGLGVTITYLDVEEMSGKLNVHCWQNIRWRDEMRMWKPSEYDNITEIALRTREVWKPDIQLMDGNDGGQLDDNHVVLTHDGHFQWTPAAIYVAYCNLNMINWPHDQQTCKLKIGSWGLKDIKSDVNFMGKGDTSSSKKIDSSVPSTEWEIVESSAKFVSQDYYGYMEYTLTIQRESSIYKAIIYTPASCIVILALAAFWLPPHMGGEKILINGLLIIVIAAFLMYFAQLLPIVANKTPLVVLFYSTTLLFLSFSTIIEVAVLYLATAKHKRRIPDVLKKLLHGKLGTWLLLSQFCVSLEPNSNQTKEMDEHLYENGKDADDDATNPLDINPNEVSVSRMIQFDWVLLATAVDRVFFVVFSLAFMTLAIICAV</sequence>
<accession>B3MUG2</accession>
<evidence type="ECO:0000256" key="5">
    <source>
        <dbReference type="SAM" id="Phobius"/>
    </source>
</evidence>
<dbReference type="InterPro" id="IPR036734">
    <property type="entry name" value="Neur_chan_lig-bd_sf"/>
</dbReference>
<dbReference type="KEGG" id="dan:6503363"/>
<feature type="domain" description="Neurotransmitter-gated ion-channel transmembrane" evidence="8">
    <location>
        <begin position="256"/>
        <end position="375"/>
    </location>
</feature>
<comment type="subcellular location">
    <subcellularLocation>
        <location evidence="1">Membrane</location>
        <topology evidence="1">Multi-pass membrane protein</topology>
    </subcellularLocation>
</comment>
<evidence type="ECO:0000256" key="1">
    <source>
        <dbReference type="ARBA" id="ARBA00004141"/>
    </source>
</evidence>
<dbReference type="InterPro" id="IPR006202">
    <property type="entry name" value="Neur_chan_lig-bd"/>
</dbReference>
<feature type="chain" id="PRO_5006454962" description="Neurotransmitter-gated ion-channel ligand-binding domain-containing protein" evidence="6">
    <location>
        <begin position="37"/>
        <end position="445"/>
    </location>
</feature>
<dbReference type="AlphaFoldDB" id="B3MUG2"/>
<feature type="signal peptide" evidence="6">
    <location>
        <begin position="1"/>
        <end position="36"/>
    </location>
</feature>
<dbReference type="PANTHER" id="PTHR18945">
    <property type="entry name" value="NEUROTRANSMITTER GATED ION CHANNEL"/>
    <property type="match status" value="1"/>
</dbReference>
<dbReference type="SUPFAM" id="SSF63712">
    <property type="entry name" value="Nicotinic receptor ligand binding domain-like"/>
    <property type="match status" value="1"/>
</dbReference>
<feature type="domain" description="Neurotransmitter-gated ion-channel ligand-binding" evidence="7">
    <location>
        <begin position="50"/>
        <end position="248"/>
    </location>
</feature>
<dbReference type="GO" id="GO:0005230">
    <property type="term" value="F:extracellular ligand-gated monoatomic ion channel activity"/>
    <property type="evidence" value="ECO:0007669"/>
    <property type="project" value="InterPro"/>
</dbReference>
<dbReference type="SUPFAM" id="SSF90112">
    <property type="entry name" value="Neurotransmitter-gated ion-channel transmembrane pore"/>
    <property type="match status" value="1"/>
</dbReference>
<dbReference type="InterPro" id="IPR006201">
    <property type="entry name" value="Neur_channel"/>
</dbReference>
<proteinExistence type="predicted"/>
<feature type="transmembrane region" description="Helical" evidence="5">
    <location>
        <begin position="417"/>
        <end position="442"/>
    </location>
</feature>
<organism evidence="9 10">
    <name type="scientific">Drosophila ananassae</name>
    <name type="common">Fruit fly</name>
    <dbReference type="NCBI Taxonomy" id="7217"/>
    <lineage>
        <taxon>Eukaryota</taxon>
        <taxon>Metazoa</taxon>
        <taxon>Ecdysozoa</taxon>
        <taxon>Arthropoda</taxon>
        <taxon>Hexapoda</taxon>
        <taxon>Insecta</taxon>
        <taxon>Pterygota</taxon>
        <taxon>Neoptera</taxon>
        <taxon>Endopterygota</taxon>
        <taxon>Diptera</taxon>
        <taxon>Brachycera</taxon>
        <taxon>Muscomorpha</taxon>
        <taxon>Ephydroidea</taxon>
        <taxon>Drosophilidae</taxon>
        <taxon>Drosophila</taxon>
        <taxon>Sophophora</taxon>
    </lineage>
</organism>
<reference evidence="9 10" key="1">
    <citation type="journal article" date="2007" name="Nature">
        <title>Evolution of genes and genomes on the Drosophila phylogeny.</title>
        <authorList>
            <consortium name="Drosophila 12 Genomes Consortium"/>
            <person name="Clark A.G."/>
            <person name="Eisen M.B."/>
            <person name="Smith D.R."/>
            <person name="Bergman C.M."/>
            <person name="Oliver B."/>
            <person name="Markow T.A."/>
            <person name="Kaufman T.C."/>
            <person name="Kellis M."/>
            <person name="Gelbart W."/>
            <person name="Iyer V.N."/>
            <person name="Pollard D.A."/>
            <person name="Sackton T.B."/>
            <person name="Larracuente A.M."/>
            <person name="Singh N.D."/>
            <person name="Abad J.P."/>
            <person name="Abt D.N."/>
            <person name="Adryan B."/>
            <person name="Aguade M."/>
            <person name="Akashi H."/>
            <person name="Anderson W.W."/>
            <person name="Aquadro C.F."/>
            <person name="Ardell D.H."/>
            <person name="Arguello R."/>
            <person name="Artieri C.G."/>
            <person name="Barbash D.A."/>
            <person name="Barker D."/>
            <person name="Barsanti P."/>
            <person name="Batterham P."/>
            <person name="Batzoglou S."/>
            <person name="Begun D."/>
            <person name="Bhutkar A."/>
            <person name="Blanco E."/>
            <person name="Bosak S.A."/>
            <person name="Bradley R.K."/>
            <person name="Brand A.D."/>
            <person name="Brent M.R."/>
            <person name="Brooks A.N."/>
            <person name="Brown R.H."/>
            <person name="Butlin R.K."/>
            <person name="Caggese C."/>
            <person name="Calvi B.R."/>
            <person name="Bernardo de Carvalho A."/>
            <person name="Caspi A."/>
            <person name="Castrezana S."/>
            <person name="Celniker S.E."/>
            <person name="Chang J.L."/>
            <person name="Chapple C."/>
            <person name="Chatterji S."/>
            <person name="Chinwalla A."/>
            <person name="Civetta A."/>
            <person name="Clifton S.W."/>
            <person name="Comeron J.M."/>
            <person name="Costello J.C."/>
            <person name="Coyne J.A."/>
            <person name="Daub J."/>
            <person name="David R.G."/>
            <person name="Delcher A.L."/>
            <person name="Delehaunty K."/>
            <person name="Do C.B."/>
            <person name="Ebling H."/>
            <person name="Edwards K."/>
            <person name="Eickbush T."/>
            <person name="Evans J.D."/>
            <person name="Filipski A."/>
            <person name="Findeiss S."/>
            <person name="Freyhult E."/>
            <person name="Fulton L."/>
            <person name="Fulton R."/>
            <person name="Garcia A.C."/>
            <person name="Gardiner A."/>
            <person name="Garfield D.A."/>
            <person name="Garvin B.E."/>
            <person name="Gibson G."/>
            <person name="Gilbert D."/>
            <person name="Gnerre S."/>
            <person name="Godfrey J."/>
            <person name="Good R."/>
            <person name="Gotea V."/>
            <person name="Gravely B."/>
            <person name="Greenberg A.J."/>
            <person name="Griffiths-Jones S."/>
            <person name="Gross S."/>
            <person name="Guigo R."/>
            <person name="Gustafson E.A."/>
            <person name="Haerty W."/>
            <person name="Hahn M.W."/>
            <person name="Halligan D.L."/>
            <person name="Halpern A.L."/>
            <person name="Halter G.M."/>
            <person name="Han M.V."/>
            <person name="Heger A."/>
            <person name="Hillier L."/>
            <person name="Hinrichs A.S."/>
            <person name="Holmes I."/>
            <person name="Hoskins R.A."/>
            <person name="Hubisz M.J."/>
            <person name="Hultmark D."/>
            <person name="Huntley M.A."/>
            <person name="Jaffe D.B."/>
            <person name="Jagadeeshan S."/>
            <person name="Jeck W.R."/>
            <person name="Johnson J."/>
            <person name="Jones C.D."/>
            <person name="Jordan W.C."/>
            <person name="Karpen G.H."/>
            <person name="Kataoka E."/>
            <person name="Keightley P.D."/>
            <person name="Kheradpour P."/>
            <person name="Kirkness E.F."/>
            <person name="Koerich L.B."/>
            <person name="Kristiansen K."/>
            <person name="Kudrna D."/>
            <person name="Kulathinal R.J."/>
            <person name="Kumar S."/>
            <person name="Kwok R."/>
            <person name="Lander E."/>
            <person name="Langley C.H."/>
            <person name="Lapoint R."/>
            <person name="Lazzaro B.P."/>
            <person name="Lee S.J."/>
            <person name="Levesque L."/>
            <person name="Li R."/>
            <person name="Lin C.F."/>
            <person name="Lin M.F."/>
            <person name="Lindblad-Toh K."/>
            <person name="Llopart A."/>
            <person name="Long M."/>
            <person name="Low L."/>
            <person name="Lozovsky E."/>
            <person name="Lu J."/>
            <person name="Luo M."/>
            <person name="Machado C.A."/>
            <person name="Makalowski W."/>
            <person name="Marzo M."/>
            <person name="Matsuda M."/>
            <person name="Matzkin L."/>
            <person name="McAllister B."/>
            <person name="McBride C.S."/>
            <person name="McKernan B."/>
            <person name="McKernan K."/>
            <person name="Mendez-Lago M."/>
            <person name="Minx P."/>
            <person name="Mollenhauer M.U."/>
            <person name="Montooth K."/>
            <person name="Mount S.M."/>
            <person name="Mu X."/>
            <person name="Myers E."/>
            <person name="Negre B."/>
            <person name="Newfeld S."/>
            <person name="Nielsen R."/>
            <person name="Noor M.A."/>
            <person name="O'Grady P."/>
            <person name="Pachter L."/>
            <person name="Papaceit M."/>
            <person name="Parisi M.J."/>
            <person name="Parisi M."/>
            <person name="Parts L."/>
            <person name="Pedersen J.S."/>
            <person name="Pesole G."/>
            <person name="Phillippy A.M."/>
            <person name="Ponting C.P."/>
            <person name="Pop M."/>
            <person name="Porcelli D."/>
            <person name="Powell J.R."/>
            <person name="Prohaska S."/>
            <person name="Pruitt K."/>
            <person name="Puig M."/>
            <person name="Quesneville H."/>
            <person name="Ram K.R."/>
            <person name="Rand D."/>
            <person name="Rasmussen M.D."/>
            <person name="Reed L.K."/>
            <person name="Reenan R."/>
            <person name="Reily A."/>
            <person name="Remington K.A."/>
            <person name="Rieger T.T."/>
            <person name="Ritchie M.G."/>
            <person name="Robin C."/>
            <person name="Rogers Y.H."/>
            <person name="Rohde C."/>
            <person name="Rozas J."/>
            <person name="Rubenfield M.J."/>
            <person name="Ruiz A."/>
            <person name="Russo S."/>
            <person name="Salzberg S.L."/>
            <person name="Sanchez-Gracia A."/>
            <person name="Saranga D.J."/>
            <person name="Sato H."/>
            <person name="Schaeffer S.W."/>
            <person name="Schatz M.C."/>
            <person name="Schlenke T."/>
            <person name="Schwartz R."/>
            <person name="Segarra C."/>
            <person name="Singh R.S."/>
            <person name="Sirot L."/>
            <person name="Sirota M."/>
            <person name="Sisneros N.B."/>
            <person name="Smith C.D."/>
            <person name="Smith T.F."/>
            <person name="Spieth J."/>
            <person name="Stage D.E."/>
            <person name="Stark A."/>
            <person name="Stephan W."/>
            <person name="Strausberg R.L."/>
            <person name="Strempel S."/>
            <person name="Sturgill D."/>
            <person name="Sutton G."/>
            <person name="Sutton G.G."/>
            <person name="Tao W."/>
            <person name="Teichmann S."/>
            <person name="Tobari Y.N."/>
            <person name="Tomimura Y."/>
            <person name="Tsolas J.M."/>
            <person name="Valente V.L."/>
            <person name="Venter E."/>
            <person name="Venter J.C."/>
            <person name="Vicario S."/>
            <person name="Vieira F.G."/>
            <person name="Vilella A.J."/>
            <person name="Villasante A."/>
            <person name="Walenz B."/>
            <person name="Wang J."/>
            <person name="Wasserman M."/>
            <person name="Watts T."/>
            <person name="Wilson D."/>
            <person name="Wilson R.K."/>
            <person name="Wing R.A."/>
            <person name="Wolfner M.F."/>
            <person name="Wong A."/>
            <person name="Wong G.K."/>
            <person name="Wu C.I."/>
            <person name="Wu G."/>
            <person name="Yamamoto D."/>
            <person name="Yang H.P."/>
            <person name="Yang S.P."/>
            <person name="Yorke J.A."/>
            <person name="Yoshida K."/>
            <person name="Zdobnov E."/>
            <person name="Zhang P."/>
            <person name="Zhang Y."/>
            <person name="Zimin A.V."/>
            <person name="Baldwin J."/>
            <person name="Abdouelleil A."/>
            <person name="Abdulkadir J."/>
            <person name="Abebe A."/>
            <person name="Abera B."/>
            <person name="Abreu J."/>
            <person name="Acer S.C."/>
            <person name="Aftuck L."/>
            <person name="Alexander A."/>
            <person name="An P."/>
            <person name="Anderson E."/>
            <person name="Anderson S."/>
            <person name="Arachi H."/>
            <person name="Azer M."/>
            <person name="Bachantsang P."/>
            <person name="Barry A."/>
            <person name="Bayul T."/>
            <person name="Berlin A."/>
            <person name="Bessette D."/>
            <person name="Bloom T."/>
            <person name="Blye J."/>
            <person name="Boguslavskiy L."/>
            <person name="Bonnet C."/>
            <person name="Boukhgalter B."/>
            <person name="Bourzgui I."/>
            <person name="Brown A."/>
            <person name="Cahill P."/>
            <person name="Channer S."/>
            <person name="Cheshatsang Y."/>
            <person name="Chuda L."/>
            <person name="Citroen M."/>
            <person name="Collymore A."/>
            <person name="Cooke P."/>
            <person name="Costello M."/>
            <person name="D'Aco K."/>
            <person name="Daza R."/>
            <person name="De Haan G."/>
            <person name="DeGray S."/>
            <person name="DeMaso C."/>
            <person name="Dhargay N."/>
            <person name="Dooley K."/>
            <person name="Dooley E."/>
            <person name="Doricent M."/>
            <person name="Dorje P."/>
            <person name="Dorjee K."/>
            <person name="Dupes A."/>
            <person name="Elong R."/>
            <person name="Falk J."/>
            <person name="Farina A."/>
            <person name="Faro S."/>
            <person name="Ferguson D."/>
            <person name="Fisher S."/>
            <person name="Foley C.D."/>
            <person name="Franke A."/>
            <person name="Friedrich D."/>
            <person name="Gadbois L."/>
            <person name="Gearin G."/>
            <person name="Gearin C.R."/>
            <person name="Giannoukos G."/>
            <person name="Goode T."/>
            <person name="Graham J."/>
            <person name="Grandbois E."/>
            <person name="Grewal S."/>
            <person name="Gyaltsen K."/>
            <person name="Hafez N."/>
            <person name="Hagos B."/>
            <person name="Hall J."/>
            <person name="Henson C."/>
            <person name="Hollinger A."/>
            <person name="Honan T."/>
            <person name="Huard M.D."/>
            <person name="Hughes L."/>
            <person name="Hurhula B."/>
            <person name="Husby M.E."/>
            <person name="Kamat A."/>
            <person name="Kanga B."/>
            <person name="Kashin S."/>
            <person name="Khazanovich D."/>
            <person name="Kisner P."/>
            <person name="Lance K."/>
            <person name="Lara M."/>
            <person name="Lee W."/>
            <person name="Lennon N."/>
            <person name="Letendre F."/>
            <person name="LeVine R."/>
            <person name="Lipovsky A."/>
            <person name="Liu X."/>
            <person name="Liu J."/>
            <person name="Liu S."/>
            <person name="Lokyitsang T."/>
            <person name="Lokyitsang Y."/>
            <person name="Lubonja R."/>
            <person name="Lui A."/>
            <person name="MacDonald P."/>
            <person name="Magnisalis V."/>
            <person name="Maru K."/>
            <person name="Matthews C."/>
            <person name="McCusker W."/>
            <person name="McDonough S."/>
            <person name="Mehta T."/>
            <person name="Meldrim J."/>
            <person name="Meneus L."/>
            <person name="Mihai O."/>
            <person name="Mihalev A."/>
            <person name="Mihova T."/>
            <person name="Mittelman R."/>
            <person name="Mlenga V."/>
            <person name="Montmayeur A."/>
            <person name="Mulrain L."/>
            <person name="Navidi A."/>
            <person name="Naylor J."/>
            <person name="Negash T."/>
            <person name="Nguyen T."/>
            <person name="Nguyen N."/>
            <person name="Nicol R."/>
            <person name="Norbu C."/>
            <person name="Norbu N."/>
            <person name="Novod N."/>
            <person name="O'Neill B."/>
            <person name="Osman S."/>
            <person name="Markiewicz E."/>
            <person name="Oyono O.L."/>
            <person name="Patti C."/>
            <person name="Phunkhang P."/>
            <person name="Pierre F."/>
            <person name="Priest M."/>
            <person name="Raghuraman S."/>
            <person name="Rege F."/>
            <person name="Reyes R."/>
            <person name="Rise C."/>
            <person name="Rogov P."/>
            <person name="Ross K."/>
            <person name="Ryan E."/>
            <person name="Settipalli S."/>
            <person name="Shea T."/>
            <person name="Sherpa N."/>
            <person name="Shi L."/>
            <person name="Shih D."/>
            <person name="Sparrow T."/>
            <person name="Spaulding J."/>
            <person name="Stalker J."/>
            <person name="Stange-Thomann N."/>
            <person name="Stavropoulos S."/>
            <person name="Stone C."/>
            <person name="Strader C."/>
            <person name="Tesfaye S."/>
            <person name="Thomson T."/>
            <person name="Thoulutsang Y."/>
            <person name="Thoulutsang D."/>
            <person name="Topham K."/>
            <person name="Topping I."/>
            <person name="Tsamla T."/>
            <person name="Vassiliev H."/>
            <person name="Vo A."/>
            <person name="Wangchuk T."/>
            <person name="Wangdi T."/>
            <person name="Weiand M."/>
            <person name="Wilkinson J."/>
            <person name="Wilson A."/>
            <person name="Yadav S."/>
            <person name="Young G."/>
            <person name="Yu Q."/>
            <person name="Zembek L."/>
            <person name="Zhong D."/>
            <person name="Zimmer A."/>
            <person name="Zwirko Z."/>
            <person name="Jaffe D.B."/>
            <person name="Alvarez P."/>
            <person name="Brockman W."/>
            <person name="Butler J."/>
            <person name="Chin C."/>
            <person name="Gnerre S."/>
            <person name="Grabherr M."/>
            <person name="Kleber M."/>
            <person name="Mauceli E."/>
            <person name="MacCallum I."/>
        </authorList>
    </citation>
    <scope>NUCLEOTIDE SEQUENCE [LARGE SCALE GENOMIC DNA]</scope>
    <source>
        <strain evidence="10">Tucson 14024-0371.13</strain>
    </source>
</reference>
<dbReference type="eggNOG" id="KOG3645">
    <property type="taxonomic scope" value="Eukaryota"/>
</dbReference>
<evidence type="ECO:0008006" key="11">
    <source>
        <dbReference type="Google" id="ProtNLM"/>
    </source>
</evidence>
<dbReference type="OrthoDB" id="410315at2759"/>
<evidence type="ECO:0000259" key="7">
    <source>
        <dbReference type="Pfam" id="PF02931"/>
    </source>
</evidence>
<dbReference type="CDD" id="cd18989">
    <property type="entry name" value="LGIC_ECD_cation"/>
    <property type="match status" value="1"/>
</dbReference>
<dbReference type="InParanoid" id="B3MUG2"/>
<dbReference type="Gene3D" id="2.70.170.10">
    <property type="entry name" value="Neurotransmitter-gated ion-channel ligand-binding domain"/>
    <property type="match status" value="1"/>
</dbReference>
<evidence type="ECO:0000259" key="8">
    <source>
        <dbReference type="Pfam" id="PF02932"/>
    </source>
</evidence>
<dbReference type="GO" id="GO:0004888">
    <property type="term" value="F:transmembrane signaling receptor activity"/>
    <property type="evidence" value="ECO:0007669"/>
    <property type="project" value="InterPro"/>
</dbReference>
<dbReference type="Pfam" id="PF02932">
    <property type="entry name" value="Neur_chan_memb"/>
    <property type="match status" value="1"/>
</dbReference>
<evidence type="ECO:0000256" key="4">
    <source>
        <dbReference type="ARBA" id="ARBA00023136"/>
    </source>
</evidence>